<name>A0A367WD05_9PROT</name>
<evidence type="ECO:0000313" key="2">
    <source>
        <dbReference type="EMBL" id="RCK39335.1"/>
    </source>
</evidence>
<feature type="domain" description="Tc1-like transposase DDE" evidence="1">
    <location>
        <begin position="3"/>
        <end position="126"/>
    </location>
</feature>
<dbReference type="PANTHER" id="PTHR46564">
    <property type="entry name" value="TRANSPOSASE"/>
    <property type="match status" value="1"/>
</dbReference>
<evidence type="ECO:0000313" key="3">
    <source>
        <dbReference type="Proteomes" id="UP000252517"/>
    </source>
</evidence>
<reference evidence="2 3" key="1">
    <citation type="submission" date="2014-07" db="EMBL/GenBank/DDBJ databases">
        <title>Draft genome sequence of Thalassospira profundimaris S25-3-2.</title>
        <authorList>
            <person name="Lai Q."/>
            <person name="Shao Z."/>
        </authorList>
    </citation>
    <scope>NUCLEOTIDE SEQUENCE [LARGE SCALE GENOMIC DNA]</scope>
    <source>
        <strain evidence="2 3">S25-3-2</strain>
    </source>
</reference>
<sequence>MTPTRGWSPKGRPLRATAPAGHWMTMTFIAALRHDGIAAPYVFDGPINGERFLAWVQQMLVPALNPGDVVILDNLSSHKALEVRNAIRKAKARLFFLPPYSPDLNPIEQVFSKLKRLLRKAKERTQEATWRRIGTLLDQFSPQECRNYIRNSGYA</sequence>
<dbReference type="PANTHER" id="PTHR46564:SF1">
    <property type="entry name" value="TRANSPOSASE"/>
    <property type="match status" value="1"/>
</dbReference>
<evidence type="ECO:0000259" key="1">
    <source>
        <dbReference type="Pfam" id="PF13358"/>
    </source>
</evidence>
<dbReference type="InterPro" id="IPR038717">
    <property type="entry name" value="Tc1-like_DDE_dom"/>
</dbReference>
<dbReference type="Gene3D" id="3.30.420.10">
    <property type="entry name" value="Ribonuclease H-like superfamily/Ribonuclease H"/>
    <property type="match status" value="1"/>
</dbReference>
<proteinExistence type="predicted"/>
<dbReference type="InterPro" id="IPR047655">
    <property type="entry name" value="Transpos_IS630-like"/>
</dbReference>
<comment type="caution">
    <text evidence="2">The sequence shown here is derived from an EMBL/GenBank/DDBJ whole genome shotgun (WGS) entry which is preliminary data.</text>
</comment>
<organism evidence="2 3">
    <name type="scientific">Thalassospira profundimaris</name>
    <dbReference type="NCBI Taxonomy" id="502049"/>
    <lineage>
        <taxon>Bacteria</taxon>
        <taxon>Pseudomonadati</taxon>
        <taxon>Pseudomonadota</taxon>
        <taxon>Alphaproteobacteria</taxon>
        <taxon>Rhodospirillales</taxon>
        <taxon>Thalassospiraceae</taxon>
        <taxon>Thalassospira</taxon>
    </lineage>
</organism>
<protein>
    <recommendedName>
        <fullName evidence="1">Tc1-like transposase DDE domain-containing protein</fullName>
    </recommendedName>
</protein>
<dbReference type="Proteomes" id="UP000252517">
    <property type="component" value="Unassembled WGS sequence"/>
</dbReference>
<dbReference type="Pfam" id="PF13358">
    <property type="entry name" value="DDE_3"/>
    <property type="match status" value="1"/>
</dbReference>
<dbReference type="GO" id="GO:0003676">
    <property type="term" value="F:nucleic acid binding"/>
    <property type="evidence" value="ECO:0007669"/>
    <property type="project" value="InterPro"/>
</dbReference>
<dbReference type="NCBIfam" id="NF033545">
    <property type="entry name" value="transpos_IS630"/>
    <property type="match status" value="1"/>
</dbReference>
<dbReference type="InterPro" id="IPR036397">
    <property type="entry name" value="RNaseH_sf"/>
</dbReference>
<dbReference type="EMBL" id="JPWH01000051">
    <property type="protein sequence ID" value="RCK39335.1"/>
    <property type="molecule type" value="Genomic_DNA"/>
</dbReference>
<accession>A0A367WD05</accession>
<dbReference type="AlphaFoldDB" id="A0A367WD05"/>
<gene>
    <name evidence="2" type="ORF">TH25_25330</name>
</gene>